<gene>
    <name evidence="1" type="ORF">C5S46_00930</name>
</gene>
<feature type="non-terminal residue" evidence="1">
    <location>
        <position position="644"/>
    </location>
</feature>
<reference evidence="1" key="1">
    <citation type="submission" date="2018-09" db="EMBL/GenBank/DDBJ databases">
        <title>A genomic encyclopedia of anaerobic methanotrophic archaea.</title>
        <authorList>
            <person name="Skennerton C.T."/>
            <person name="Chadwick G.L."/>
            <person name="Laso-Perez R."/>
            <person name="Leu A.O."/>
            <person name="Speth D.R."/>
            <person name="Yu H."/>
            <person name="Morgan-Lang C."/>
            <person name="Hatzenpichler R."/>
            <person name="Goudeau D."/>
            <person name="Malmstrom R."/>
            <person name="Woyke T."/>
            <person name="Hallam S."/>
            <person name="Tyson G.W."/>
            <person name="Wegener G."/>
            <person name="Boetius A."/>
            <person name="Orphan V.J."/>
        </authorList>
    </citation>
    <scope>NUCLEOTIDE SEQUENCE</scope>
    <source>
        <strain evidence="1">CONS3730D10UFb2</strain>
    </source>
</reference>
<accession>A0AC61SCK1</accession>
<proteinExistence type="predicted"/>
<organism evidence="1 2">
    <name type="scientific">Candidatus Methanomarinus sp</name>
    <dbReference type="NCBI Taxonomy" id="3386244"/>
    <lineage>
        <taxon>Archaea</taxon>
        <taxon>Methanobacteriati</taxon>
        <taxon>Methanobacteriota</taxon>
        <taxon>Stenosarchaea group</taxon>
        <taxon>Methanomicrobia</taxon>
        <taxon>Methanosarcinales</taxon>
        <taxon>ANME-2 cluster</taxon>
        <taxon>Candidatus Methanocomedenaceae</taxon>
        <taxon>Candidatus Methanomarinus</taxon>
    </lineage>
</organism>
<evidence type="ECO:0000313" key="1">
    <source>
        <dbReference type="EMBL" id="TKY92382.1"/>
    </source>
</evidence>
<dbReference type="Proteomes" id="UP000315423">
    <property type="component" value="Unassembled WGS sequence"/>
</dbReference>
<dbReference type="EMBL" id="QYBA01000031">
    <property type="protein sequence ID" value="TKY92382.1"/>
    <property type="molecule type" value="Genomic_DNA"/>
</dbReference>
<sequence length="644" mass="70684">MASNEFFSKWEGKIMDEITLKRGGKGITFNKLSDCFAVRLKHGKATDEKALEASLGRPETEVKHMNSAVLDKMEIFSVKKTAELEKTMDELRKAPAGDIVTHIYNIDNTPGGRVIPTGTITIQFEPGVENHTREEILKEFGLEIIEDLDFLPHGYTVKLTKASKENPLKTAATLQKRKEIKTAEPDLNFKIAYLYTPAGMLYPRQWHLNNIGDPILGLKEGADVKAKEAWNINRGSQEITVCVIDDAFDLEHPDFNVPGKIVTPNDFGQDDLDPSPTMHYENHGTACAGLAIAQENGTGVVGLAPGCSFMPVRLANELSDDFLVELFQYAIDNKADVISCSWHADIRNFPLSVKISAIIHKAATQGRENNKGCVILFAAGNYALPLDGVKDGEICYQGFALHPDVIAVGASNSLDQYSTYSNYGPELTICAPSSGSPGRNVVTTDRRGFQGYGMSDFTYSFGGTSASTPIAAGLAALILSVDPDLSASQVRQIIIDTADKIDEENGGYVNGHSHLYGYGRINAHKALILAGHFNQGKTCSIENIVNKKIPDMKEVEDIILFPYEGTIEKIDVSVDIRHTYRGDLRVVLISPPGDEITLVDRMVPGWQDDIIRSFRSTDEPGLFKSVVNSSAKGEWRLKVIDEGR</sequence>
<evidence type="ECO:0000313" key="2">
    <source>
        <dbReference type="Proteomes" id="UP000315423"/>
    </source>
</evidence>
<name>A0AC61SCK1_9EURY</name>
<protein>
    <submittedName>
        <fullName evidence="1">Uncharacterized protein</fullName>
    </submittedName>
</protein>
<comment type="caution">
    <text evidence="1">The sequence shown here is derived from an EMBL/GenBank/DDBJ whole genome shotgun (WGS) entry which is preliminary data.</text>
</comment>